<name>A0AA39JCZ8_ARMTA</name>
<organism evidence="1 2">
    <name type="scientific">Armillaria tabescens</name>
    <name type="common">Ringless honey mushroom</name>
    <name type="synonym">Agaricus tabescens</name>
    <dbReference type="NCBI Taxonomy" id="1929756"/>
    <lineage>
        <taxon>Eukaryota</taxon>
        <taxon>Fungi</taxon>
        <taxon>Dikarya</taxon>
        <taxon>Basidiomycota</taxon>
        <taxon>Agaricomycotina</taxon>
        <taxon>Agaricomycetes</taxon>
        <taxon>Agaricomycetidae</taxon>
        <taxon>Agaricales</taxon>
        <taxon>Marasmiineae</taxon>
        <taxon>Physalacriaceae</taxon>
        <taxon>Desarmillaria</taxon>
    </lineage>
</organism>
<gene>
    <name evidence="1" type="ORF">EV420DRAFT_1651505</name>
</gene>
<proteinExistence type="predicted"/>
<dbReference type="RefSeq" id="XP_060322928.1">
    <property type="nucleotide sequence ID" value="XM_060478559.1"/>
</dbReference>
<comment type="caution">
    <text evidence="1">The sequence shown here is derived from an EMBL/GenBank/DDBJ whole genome shotgun (WGS) entry which is preliminary data.</text>
</comment>
<dbReference type="AlphaFoldDB" id="A0AA39JCZ8"/>
<sequence length="422" mass="49151">MSLSILRSILPRLTTPKSRLQPFLVHSQRLSTRTELEKELFELRESLYTLEELVEHPKAIDYLRDVHAHNYKAHPESSSEERWIEVSRRLKIPESYQDLHEIIYGLTRFSPPQMYLPPTFHADIYKTAWKFLNSFASPYAKFSVQNAIGLVPGLVSTTSLFYNHFEILRNEPIPKCHQLANPLPLGEPVSYKITLHNQIKFVVIEVGNTYLDFGLRDQEVYTRLFTELYGQSASQYNNYVVNPDKPHDLRVYGLLSDMDQNAFFSYDPVTGTFQKDENVCVTPSRETTIHDVMRLSEKLFSVLMHIYNENLEGWYSKEDLPQMYTRIDAETTKPCDRTLPDLLAEAIQDAKLATELLKQQSNGEDALKEGLHLLRKSLWVHPLADTTNYCWLGLHDDLDQMTMKATSNFRREQNSLERKWEN</sequence>
<reference evidence="1" key="1">
    <citation type="submission" date="2023-06" db="EMBL/GenBank/DDBJ databases">
        <authorList>
            <consortium name="Lawrence Berkeley National Laboratory"/>
            <person name="Ahrendt S."/>
            <person name="Sahu N."/>
            <person name="Indic B."/>
            <person name="Wong-Bajracharya J."/>
            <person name="Merenyi Z."/>
            <person name="Ke H.-M."/>
            <person name="Monk M."/>
            <person name="Kocsube S."/>
            <person name="Drula E."/>
            <person name="Lipzen A."/>
            <person name="Balint B."/>
            <person name="Henrissat B."/>
            <person name="Andreopoulos B."/>
            <person name="Martin F.M."/>
            <person name="Harder C.B."/>
            <person name="Rigling D."/>
            <person name="Ford K.L."/>
            <person name="Foster G.D."/>
            <person name="Pangilinan J."/>
            <person name="Papanicolaou A."/>
            <person name="Barry K."/>
            <person name="LaButti K."/>
            <person name="Viragh M."/>
            <person name="Koriabine M."/>
            <person name="Yan M."/>
            <person name="Riley R."/>
            <person name="Champramary S."/>
            <person name="Plett K.L."/>
            <person name="Tsai I.J."/>
            <person name="Slot J."/>
            <person name="Sipos G."/>
            <person name="Plett J."/>
            <person name="Nagy L.G."/>
            <person name="Grigoriev I.V."/>
        </authorList>
    </citation>
    <scope>NUCLEOTIDE SEQUENCE</scope>
    <source>
        <strain evidence="1">CCBAS 213</strain>
    </source>
</reference>
<accession>A0AA39JCZ8</accession>
<dbReference type="Proteomes" id="UP001175211">
    <property type="component" value="Unassembled WGS sequence"/>
</dbReference>
<dbReference type="GeneID" id="85362107"/>
<evidence type="ECO:0000313" key="2">
    <source>
        <dbReference type="Proteomes" id="UP001175211"/>
    </source>
</evidence>
<protein>
    <submittedName>
        <fullName evidence="1">Uncharacterized protein</fullName>
    </submittedName>
</protein>
<keyword evidence="2" id="KW-1185">Reference proteome</keyword>
<evidence type="ECO:0000313" key="1">
    <source>
        <dbReference type="EMBL" id="KAK0438358.1"/>
    </source>
</evidence>
<dbReference type="EMBL" id="JAUEPS010000098">
    <property type="protein sequence ID" value="KAK0438358.1"/>
    <property type="molecule type" value="Genomic_DNA"/>
</dbReference>